<dbReference type="EMBL" id="JASBWU010000026">
    <property type="protein sequence ID" value="KAJ9112260.1"/>
    <property type="molecule type" value="Genomic_DNA"/>
</dbReference>
<accession>A0ACC2WM70</accession>
<comment type="caution">
    <text evidence="1">The sequence shown here is derived from an EMBL/GenBank/DDBJ whole genome shotgun (WGS) entry which is preliminary data.</text>
</comment>
<organism evidence="1 2">
    <name type="scientific">Naganishia vaughanmartiniae</name>
    <dbReference type="NCBI Taxonomy" id="1424756"/>
    <lineage>
        <taxon>Eukaryota</taxon>
        <taxon>Fungi</taxon>
        <taxon>Dikarya</taxon>
        <taxon>Basidiomycota</taxon>
        <taxon>Agaricomycotina</taxon>
        <taxon>Tremellomycetes</taxon>
        <taxon>Filobasidiales</taxon>
        <taxon>Filobasidiaceae</taxon>
        <taxon>Naganishia</taxon>
    </lineage>
</organism>
<gene>
    <name evidence="1" type="ORF">QFC22_006344</name>
</gene>
<evidence type="ECO:0000313" key="2">
    <source>
        <dbReference type="Proteomes" id="UP001243375"/>
    </source>
</evidence>
<evidence type="ECO:0000313" key="1">
    <source>
        <dbReference type="EMBL" id="KAJ9112260.1"/>
    </source>
</evidence>
<reference evidence="1" key="1">
    <citation type="submission" date="2023-04" db="EMBL/GenBank/DDBJ databases">
        <title>Draft Genome sequencing of Naganishia species isolated from polar environments using Oxford Nanopore Technology.</title>
        <authorList>
            <person name="Leo P."/>
            <person name="Venkateswaran K."/>
        </authorList>
    </citation>
    <scope>NUCLEOTIDE SEQUENCE</scope>
    <source>
        <strain evidence="1">MNA-CCFEE 5425</strain>
    </source>
</reference>
<dbReference type="Proteomes" id="UP001243375">
    <property type="component" value="Unassembled WGS sequence"/>
</dbReference>
<proteinExistence type="predicted"/>
<keyword evidence="2" id="KW-1185">Reference proteome</keyword>
<protein>
    <submittedName>
        <fullName evidence="1">Uncharacterized protein</fullName>
    </submittedName>
</protein>
<name>A0ACC2WM70_9TREE</name>
<sequence>MQCLHCPKIVKGSSTSNFLDHQRLRCTGLLEAHRLDHLGICCDVPSQSTIAPKSGELQLPFTHADFLAAVMKWVIVSGLPFTTIENPHLQKAFLAANPLAQVQSARSLARRLEDTWDVVNERIIDMVNALPSTLHFLHDSWTDTGRKNCYFGIYATYITNNFEYKEVLLRLLHMKGTHTGERMGDGMFDLFHNVFNVSNHLGPGTGDNASNNSTAADRLARLLQAESPTEQDGEDFVGCMCHIANIAALKYLSNESSLSTLEYAYAPENIPQIRVIGESAFWNADLEATPTEEDAALLDVPTYDEEENVDEGEQSNVTAMDASETIDLDEDQNEDVPVGDSPVDMVHQLAIYVHSSVKRKELFEKTFEALRFIQPSLKVFLNLTQVYSQVGAHAHRIIPDLEDAIDKLRRIHDHPSVTQGRRQSCHGAIPKLEKYLGRFVKNKWVCAAFALEPAVREQGLRTLLTEEYVEDEYFDSVVAWIIKRVEVHKTIIGGQPVTSRPEVKPVQKQRFNNKYASDRFKSGRKEIQYDINDPWACYNSDDFLAYEDEPVLDYWKRMSKVKEMRPLALVARDILGLASSSASVERLFSHAGHVLGKKRGSLSARLLAK</sequence>